<gene>
    <name evidence="7" type="ORF">OEZ85_014175</name>
</gene>
<dbReference type="InterPro" id="IPR056333">
    <property type="entry name" value="BBS7_pf_dom"/>
</dbReference>
<evidence type="ECO:0008006" key="9">
    <source>
        <dbReference type="Google" id="ProtNLM"/>
    </source>
</evidence>
<dbReference type="InterPro" id="IPR056334">
    <property type="entry name" value="BBS7_GAE_dom"/>
</dbReference>
<feature type="region of interest" description="Disordered" evidence="2">
    <location>
        <begin position="709"/>
        <end position="747"/>
    </location>
</feature>
<reference evidence="7 8" key="1">
    <citation type="submission" date="2023-05" db="EMBL/GenBank/DDBJ databases">
        <title>A 100% complete, gapless, phased diploid assembly of the Scenedesmus obliquus UTEX 3031 genome.</title>
        <authorList>
            <person name="Biondi T.C."/>
            <person name="Hanschen E.R."/>
            <person name="Kwon T."/>
            <person name="Eng W."/>
            <person name="Kruse C.P.S."/>
            <person name="Koehler S.I."/>
            <person name="Kunde Y."/>
            <person name="Gleasner C.D."/>
            <person name="You Mak K.T."/>
            <person name="Polle J."/>
            <person name="Hovde B.T."/>
            <person name="Starkenburg S.R."/>
        </authorList>
    </citation>
    <scope>NUCLEOTIDE SEQUENCE [LARGE SCALE GENOMIC DNA]</scope>
    <source>
        <strain evidence="7 8">DOE0152z</strain>
    </source>
</reference>
<accession>A0ABY8U7K2</accession>
<evidence type="ECO:0000313" key="7">
    <source>
        <dbReference type="EMBL" id="WIA17310.1"/>
    </source>
</evidence>
<dbReference type="InterPro" id="IPR056335">
    <property type="entry name" value="BBS7_hairpin"/>
</dbReference>
<feature type="domain" description="BBS7 GAE" evidence="4">
    <location>
        <begin position="408"/>
        <end position="512"/>
    </location>
</feature>
<keyword evidence="1" id="KW-0175">Coiled coil</keyword>
<dbReference type="EMBL" id="CP126215">
    <property type="protein sequence ID" value="WIA17310.1"/>
    <property type="molecule type" value="Genomic_DNA"/>
</dbReference>
<keyword evidence="8" id="KW-1185">Reference proteome</keyword>
<dbReference type="SUPFAM" id="SSF101898">
    <property type="entry name" value="NHL repeat"/>
    <property type="match status" value="1"/>
</dbReference>
<dbReference type="Pfam" id="PF23349">
    <property type="entry name" value="BBS7_hp"/>
    <property type="match status" value="1"/>
</dbReference>
<organism evidence="7 8">
    <name type="scientific">Tetradesmus obliquus</name>
    <name type="common">Green alga</name>
    <name type="synonym">Acutodesmus obliquus</name>
    <dbReference type="NCBI Taxonomy" id="3088"/>
    <lineage>
        <taxon>Eukaryota</taxon>
        <taxon>Viridiplantae</taxon>
        <taxon>Chlorophyta</taxon>
        <taxon>core chlorophytes</taxon>
        <taxon>Chlorophyceae</taxon>
        <taxon>CS clade</taxon>
        <taxon>Sphaeropleales</taxon>
        <taxon>Scenedesmaceae</taxon>
        <taxon>Tetradesmus</taxon>
    </lineage>
</organism>
<dbReference type="PANTHER" id="PTHR16074">
    <property type="entry name" value="BARDET-BIEDL SYNDROME 7 PROTEIN"/>
    <property type="match status" value="1"/>
</dbReference>
<feature type="coiled-coil region" evidence="1">
    <location>
        <begin position="365"/>
        <end position="392"/>
    </location>
</feature>
<sequence length="811" mass="85351">MELELHRIDLLQTSAAAPSTLVVLPPGENKTQKIAVGDLSGVVQCFCIKKGEVALTFKTLPSPQKVTAVALGRGQKQRDKIFLAAGNTVRGLTKKGKEFFRFASGLTEAIAHLRVADSHIWAGCSYVHNHFIEGADKGLFMAPDKITATELLPLGPGASQWLPVVACRDCCVRIMGLDGKPLFEVATGSPPTAVRYVADVHGPAAAAAAHSNVRELLYGCQDGRLVQLLVDGSTVRQGFVIPGQSSSGDVRAAVAAIHCGADYSKSGCADIVLGREDGSLEVWDIDRQGQPQLAGASQLSESITSVDGGYITSPVSPDIIVHTFTGKVIAFASHPGALAMAAAAEQRALHAMGSMGRPPPQQDLVAALNARIAKENAELAELRAKVVKERERYAANQTASLGAAQAVVDVRHRLTLQPQDGCFVLYVEAAVSLFALALQSTVPLTLLDLPGNVAILSRSPPDTAAGNATLATYRCQESTNRLSIKFTAREGNPGRVTAYTIPALPPKTCSIIEVQLPPLCMHQMVSSIPGAAADAAAEEQQAAAGAANAPLLRKLAQSRPCSEMVLQGSFSVQDVYSWLRSVLPDVPLHMPSGSSSGSLLFQECQLGSMLGCHYTAGQAAFMCESVTTLAILHDSLLAAATAAKVCVSISFKLHPAALQHCSELLWPQLEAQRAHARCRKLAAALQELQVQEGGDSSFLAPEYRRMLSGKGGTAAQGGDDTAADQQQQQQGSGPRGGSAASSSQADEQLDAAVEAFKQLFRDYSRFASGGQSAGVKQALPGLEKLLRGEDQQGGKGAGLADVFSYMTAVRR</sequence>
<name>A0ABY8U7K2_TETOB</name>
<feature type="compositionally biased region" description="Low complexity" evidence="2">
    <location>
        <begin position="716"/>
        <end position="747"/>
    </location>
</feature>
<evidence type="ECO:0000256" key="1">
    <source>
        <dbReference type="SAM" id="Coils"/>
    </source>
</evidence>
<dbReference type="PANTHER" id="PTHR16074:SF4">
    <property type="entry name" value="BARDET-BIEDL SYNDROME 7 PROTEIN"/>
    <property type="match status" value="1"/>
</dbReference>
<evidence type="ECO:0000259" key="5">
    <source>
        <dbReference type="Pfam" id="PF23361"/>
    </source>
</evidence>
<dbReference type="Pfam" id="PF23361">
    <property type="entry name" value="BBS7_pf"/>
    <property type="match status" value="1"/>
</dbReference>
<dbReference type="Pfam" id="PF23743">
    <property type="entry name" value="Beta-prop_BBS7"/>
    <property type="match status" value="1"/>
</dbReference>
<evidence type="ECO:0000259" key="4">
    <source>
        <dbReference type="Pfam" id="PF23360"/>
    </source>
</evidence>
<protein>
    <recommendedName>
        <fullName evidence="9">Bardet-Biedl syndrome 7</fullName>
    </recommendedName>
</protein>
<evidence type="ECO:0000313" key="8">
    <source>
        <dbReference type="Proteomes" id="UP001244341"/>
    </source>
</evidence>
<evidence type="ECO:0000256" key="2">
    <source>
        <dbReference type="SAM" id="MobiDB-lite"/>
    </source>
</evidence>
<feature type="domain" description="BBS7 beta-propeller" evidence="6">
    <location>
        <begin position="23"/>
        <end position="332"/>
    </location>
</feature>
<feature type="domain" description="BBS7 platform" evidence="5">
    <location>
        <begin position="554"/>
        <end position="651"/>
    </location>
</feature>
<feature type="domain" description="BBS7 helical hairpin" evidence="3">
    <location>
        <begin position="658"/>
        <end position="709"/>
    </location>
</feature>
<proteinExistence type="predicted"/>
<dbReference type="Proteomes" id="UP001244341">
    <property type="component" value="Chromosome 8b"/>
</dbReference>
<dbReference type="Pfam" id="PF23360">
    <property type="entry name" value="BBS7_GAE"/>
    <property type="match status" value="1"/>
</dbReference>
<evidence type="ECO:0000259" key="3">
    <source>
        <dbReference type="Pfam" id="PF23349"/>
    </source>
</evidence>
<dbReference type="InterPro" id="IPR056332">
    <property type="entry name" value="Beta-prop_BBS7"/>
</dbReference>
<evidence type="ECO:0000259" key="6">
    <source>
        <dbReference type="Pfam" id="PF23743"/>
    </source>
</evidence>